<sequence length="258" mass="28914">MDPSHIQTMEAHRHNYVQAKRLLHASNFDNAIAMAKENLASNPPLDWQIMNCVLIACAEDDWKRAEDYRCAAENMWEQVESLTGATAVQLDLGELRGLLDYVAKKQTEDARKPLQSNDDAIEASSNNDIREIQPTAAPAMLTESVTSPPDETQPAPTAASERRRRGRRLGVSGKFTFRCPQRLGVWWSVEKEKFESASLNSRYRWSRVGRIMEVTGVAREGGACTECAEYGNFDYCLVDPNDAGGKCARCIYCSKDCR</sequence>
<organism evidence="2 3">
    <name type="scientific">Zasmidium cellare</name>
    <name type="common">Wine cellar mold</name>
    <name type="synonym">Racodium cellare</name>
    <dbReference type="NCBI Taxonomy" id="395010"/>
    <lineage>
        <taxon>Eukaryota</taxon>
        <taxon>Fungi</taxon>
        <taxon>Dikarya</taxon>
        <taxon>Ascomycota</taxon>
        <taxon>Pezizomycotina</taxon>
        <taxon>Dothideomycetes</taxon>
        <taxon>Dothideomycetidae</taxon>
        <taxon>Mycosphaerellales</taxon>
        <taxon>Mycosphaerellaceae</taxon>
        <taxon>Zasmidium</taxon>
    </lineage>
</organism>
<evidence type="ECO:0000313" key="2">
    <source>
        <dbReference type="EMBL" id="KAK4497408.1"/>
    </source>
</evidence>
<gene>
    <name evidence="2" type="ORF">PRZ48_011859</name>
</gene>
<evidence type="ECO:0000256" key="1">
    <source>
        <dbReference type="SAM" id="MobiDB-lite"/>
    </source>
</evidence>
<name>A0ABR0E816_ZASCE</name>
<proteinExistence type="predicted"/>
<feature type="region of interest" description="Disordered" evidence="1">
    <location>
        <begin position="143"/>
        <end position="165"/>
    </location>
</feature>
<protein>
    <submittedName>
        <fullName evidence="2">Uncharacterized protein</fullName>
    </submittedName>
</protein>
<feature type="compositionally biased region" description="Polar residues" evidence="1">
    <location>
        <begin position="114"/>
        <end position="127"/>
    </location>
</feature>
<reference evidence="2 3" key="1">
    <citation type="journal article" date="2023" name="G3 (Bethesda)">
        <title>A chromosome-level genome assembly of Zasmidium syzygii isolated from banana leaves.</title>
        <authorList>
            <person name="van Westerhoven A.C."/>
            <person name="Mehrabi R."/>
            <person name="Talebi R."/>
            <person name="Steentjes M.B.F."/>
            <person name="Corcolon B."/>
            <person name="Chong P.A."/>
            <person name="Kema G.H.J."/>
            <person name="Seidl M.F."/>
        </authorList>
    </citation>
    <scope>NUCLEOTIDE SEQUENCE [LARGE SCALE GENOMIC DNA]</scope>
    <source>
        <strain evidence="2 3">P124</strain>
    </source>
</reference>
<dbReference type="EMBL" id="JAXOVC010000009">
    <property type="protein sequence ID" value="KAK4497408.1"/>
    <property type="molecule type" value="Genomic_DNA"/>
</dbReference>
<comment type="caution">
    <text evidence="2">The sequence shown here is derived from an EMBL/GenBank/DDBJ whole genome shotgun (WGS) entry which is preliminary data.</text>
</comment>
<keyword evidence="3" id="KW-1185">Reference proteome</keyword>
<dbReference type="Proteomes" id="UP001305779">
    <property type="component" value="Unassembled WGS sequence"/>
</dbReference>
<evidence type="ECO:0000313" key="3">
    <source>
        <dbReference type="Proteomes" id="UP001305779"/>
    </source>
</evidence>
<feature type="region of interest" description="Disordered" evidence="1">
    <location>
        <begin position="108"/>
        <end position="131"/>
    </location>
</feature>
<accession>A0ABR0E816</accession>